<accession>A0A4Y7KKC4</accession>
<sequence>MDQQALLTYDFVDPIHFFRCREKVVVNGTLYGSPCANPTKHIRWDGTHYSDAAHKWVAKVHSKWFYVRVRPSDSNQSSLPYLMMYNQYMLNWDHRLH</sequence>
<reference evidence="1 2" key="1">
    <citation type="journal article" date="2018" name="Science">
        <title>The opium poppy genome and morphinan production.</title>
        <authorList>
            <person name="Guo L."/>
            <person name="Winzer T."/>
            <person name="Yang X."/>
            <person name="Li Y."/>
            <person name="Ning Z."/>
            <person name="He Z."/>
            <person name="Teodor R."/>
            <person name="Lu Y."/>
            <person name="Bowser T.A."/>
            <person name="Graham I.A."/>
            <person name="Ye K."/>
        </authorList>
    </citation>
    <scope>NUCLEOTIDE SEQUENCE [LARGE SCALE GENOMIC DNA]</scope>
    <source>
        <strain evidence="2">cv. HN1</strain>
        <tissue evidence="1">Leaves</tissue>
    </source>
</reference>
<keyword evidence="2" id="KW-1185">Reference proteome</keyword>
<dbReference type="EMBL" id="CM010722">
    <property type="protein sequence ID" value="RZC72641.1"/>
    <property type="molecule type" value="Genomic_DNA"/>
</dbReference>
<dbReference type="InterPro" id="IPR036514">
    <property type="entry name" value="SGNH_hydro_sf"/>
</dbReference>
<dbReference type="AlphaFoldDB" id="A0A4Y7KKC4"/>
<dbReference type="Gene3D" id="3.40.50.1110">
    <property type="entry name" value="SGNH hydrolase"/>
    <property type="match status" value="1"/>
</dbReference>
<protein>
    <submittedName>
        <fullName evidence="1">Uncharacterized protein</fullName>
    </submittedName>
</protein>
<name>A0A4Y7KKC4_PAPSO</name>
<proteinExistence type="predicted"/>
<organism evidence="1 2">
    <name type="scientific">Papaver somniferum</name>
    <name type="common">Opium poppy</name>
    <dbReference type="NCBI Taxonomy" id="3469"/>
    <lineage>
        <taxon>Eukaryota</taxon>
        <taxon>Viridiplantae</taxon>
        <taxon>Streptophyta</taxon>
        <taxon>Embryophyta</taxon>
        <taxon>Tracheophyta</taxon>
        <taxon>Spermatophyta</taxon>
        <taxon>Magnoliopsida</taxon>
        <taxon>Ranunculales</taxon>
        <taxon>Papaveraceae</taxon>
        <taxon>Papaveroideae</taxon>
        <taxon>Papaver</taxon>
    </lineage>
</organism>
<gene>
    <name evidence="1" type="ORF">C5167_048121</name>
</gene>
<evidence type="ECO:0000313" key="2">
    <source>
        <dbReference type="Proteomes" id="UP000316621"/>
    </source>
</evidence>
<dbReference type="Proteomes" id="UP000316621">
    <property type="component" value="Chromosome 8"/>
</dbReference>
<evidence type="ECO:0000313" key="1">
    <source>
        <dbReference type="EMBL" id="RZC72641.1"/>
    </source>
</evidence>
<dbReference type="Gramene" id="RZC72641">
    <property type="protein sequence ID" value="RZC72641"/>
    <property type="gene ID" value="C5167_048121"/>
</dbReference>